<name>A0A2P6N0A9_9EUKA</name>
<keyword evidence="1" id="KW-0812">Transmembrane</keyword>
<evidence type="ECO:0000256" key="2">
    <source>
        <dbReference type="SAM" id="SignalP"/>
    </source>
</evidence>
<organism evidence="3 4">
    <name type="scientific">Planoprotostelium fungivorum</name>
    <dbReference type="NCBI Taxonomy" id="1890364"/>
    <lineage>
        <taxon>Eukaryota</taxon>
        <taxon>Amoebozoa</taxon>
        <taxon>Evosea</taxon>
        <taxon>Variosea</taxon>
        <taxon>Cavosteliida</taxon>
        <taxon>Cavosteliaceae</taxon>
        <taxon>Planoprotostelium</taxon>
    </lineage>
</organism>
<evidence type="ECO:0000256" key="1">
    <source>
        <dbReference type="SAM" id="Phobius"/>
    </source>
</evidence>
<accession>A0A2P6N0A9</accession>
<evidence type="ECO:0000313" key="4">
    <source>
        <dbReference type="Proteomes" id="UP000241769"/>
    </source>
</evidence>
<reference evidence="3 4" key="1">
    <citation type="journal article" date="2018" name="Genome Biol. Evol.">
        <title>Multiple Roots of Fruiting Body Formation in Amoebozoa.</title>
        <authorList>
            <person name="Hillmann F."/>
            <person name="Forbes G."/>
            <person name="Novohradska S."/>
            <person name="Ferling I."/>
            <person name="Riege K."/>
            <person name="Groth M."/>
            <person name="Westermann M."/>
            <person name="Marz M."/>
            <person name="Spaller T."/>
            <person name="Winckler T."/>
            <person name="Schaap P."/>
            <person name="Glockner G."/>
        </authorList>
    </citation>
    <scope>NUCLEOTIDE SEQUENCE [LARGE SCALE GENOMIC DNA]</scope>
    <source>
        <strain evidence="3 4">Jena</strain>
    </source>
</reference>
<gene>
    <name evidence="3" type="ORF">PROFUN_14427</name>
</gene>
<keyword evidence="4" id="KW-1185">Reference proteome</keyword>
<protein>
    <recommendedName>
        <fullName evidence="5">FZ domain-containing protein</fullName>
    </recommendedName>
</protein>
<proteinExistence type="predicted"/>
<evidence type="ECO:0008006" key="5">
    <source>
        <dbReference type="Google" id="ProtNLM"/>
    </source>
</evidence>
<comment type="caution">
    <text evidence="3">The sequence shown here is derived from an EMBL/GenBank/DDBJ whole genome shotgun (WGS) entry which is preliminary data.</text>
</comment>
<sequence length="109" mass="12569">MSGVTVAILYLFSICFGQNCTDIASQDDCVRNVMPCAEKCDHVERLPGAIMEKKKRMQNYREEKHIDQVTWIGIGLGSFFAVTALIVLSSYLIYKHITRRRQRQYHAIQ</sequence>
<dbReference type="InParanoid" id="A0A2P6N0A9"/>
<dbReference type="Proteomes" id="UP000241769">
    <property type="component" value="Unassembled WGS sequence"/>
</dbReference>
<feature type="chain" id="PRO_5015108612" description="FZ domain-containing protein" evidence="2">
    <location>
        <begin position="18"/>
        <end position="109"/>
    </location>
</feature>
<feature type="transmembrane region" description="Helical" evidence="1">
    <location>
        <begin position="69"/>
        <end position="94"/>
    </location>
</feature>
<keyword evidence="2" id="KW-0732">Signal</keyword>
<dbReference type="AlphaFoldDB" id="A0A2P6N0A9"/>
<dbReference type="EMBL" id="MDYQ01000268">
    <property type="protein sequence ID" value="PRP77370.1"/>
    <property type="molecule type" value="Genomic_DNA"/>
</dbReference>
<feature type="signal peptide" evidence="2">
    <location>
        <begin position="1"/>
        <end position="17"/>
    </location>
</feature>
<keyword evidence="1" id="KW-1133">Transmembrane helix</keyword>
<keyword evidence="1" id="KW-0472">Membrane</keyword>
<evidence type="ECO:0000313" key="3">
    <source>
        <dbReference type="EMBL" id="PRP77370.1"/>
    </source>
</evidence>